<keyword evidence="4" id="KW-0281">Fimbrium</keyword>
<dbReference type="PANTHER" id="PTHR33420:SF31">
    <property type="entry name" value="TYPE 1 FIMBRIN D-MANNOSE SPECIFIC ADHESIN"/>
    <property type="match status" value="1"/>
</dbReference>
<dbReference type="Gene3D" id="2.60.40.1090">
    <property type="entry name" value="Fimbrial-type adhesion domain"/>
    <property type="match status" value="1"/>
</dbReference>
<dbReference type="InterPro" id="IPR050263">
    <property type="entry name" value="Bact_Fimbrial_Adh_Pro"/>
</dbReference>
<dbReference type="InterPro" id="IPR000259">
    <property type="entry name" value="Adhesion_dom_fimbrial"/>
</dbReference>
<dbReference type="GO" id="GO:0043709">
    <property type="term" value="P:cell adhesion involved in single-species biofilm formation"/>
    <property type="evidence" value="ECO:0007669"/>
    <property type="project" value="TreeGrafter"/>
</dbReference>
<evidence type="ECO:0000256" key="3">
    <source>
        <dbReference type="ARBA" id="ARBA00022729"/>
    </source>
</evidence>
<keyword evidence="3" id="KW-0732">Signal</keyword>
<dbReference type="InterPro" id="IPR008966">
    <property type="entry name" value="Adhesion_dom_sf"/>
</dbReference>
<evidence type="ECO:0000256" key="1">
    <source>
        <dbReference type="ARBA" id="ARBA00004561"/>
    </source>
</evidence>
<comment type="similarity">
    <text evidence="2">Belongs to the fimbrial protein family.</text>
</comment>
<evidence type="ECO:0000313" key="6">
    <source>
        <dbReference type="EMBL" id="EIQ16555.1"/>
    </source>
</evidence>
<sequence length="177" mass="18701">MRAEIALMSGSAFAVTHHAFSSGAGRTSDGNGSHASTLKSPSYTKSVSWQHYHDFKGRAGQPPQNVQKVQKELSFDCNNISDGVKIYLSIDATPNTAYPSAIDLGNADVGAVIEDGKGNILKPNDSNSLLEMNPGSLYEDVKRKATATITAYPVSTTGKLPAAGDYSGIATIHVELE</sequence>
<feature type="domain" description="Fimbrial-type adhesion" evidence="5">
    <location>
        <begin position="59"/>
        <end position="175"/>
    </location>
</feature>
<reference evidence="6 7" key="1">
    <citation type="submission" date="2012-03" db="EMBL/GenBank/DDBJ databases">
        <authorList>
            <person name="Rasko D."/>
            <person name="Redman J."/>
            <person name="Daugherty S.C."/>
            <person name="Tallon L."/>
            <person name="Sadzewicz L."/>
            <person name="Jones K."/>
            <person name="Santana-Cruz I."/>
            <person name="Liu X."/>
        </authorList>
    </citation>
    <scope>NUCLEOTIDE SEQUENCE [LARGE SCALE GENOMIC DNA]</scope>
    <source>
        <strain evidence="6 7">K-315</strain>
    </source>
</reference>
<dbReference type="AlphaFoldDB" id="I6CAL3"/>
<comment type="subcellular location">
    <subcellularLocation>
        <location evidence="1">Fimbrium</location>
    </subcellularLocation>
</comment>
<dbReference type="PANTHER" id="PTHR33420">
    <property type="entry name" value="FIMBRIAL SUBUNIT ELFA-RELATED"/>
    <property type="match status" value="1"/>
</dbReference>
<dbReference type="InterPro" id="IPR036937">
    <property type="entry name" value="Adhesion_dom_fimbrial_sf"/>
</dbReference>
<dbReference type="GO" id="GO:0009289">
    <property type="term" value="C:pilus"/>
    <property type="evidence" value="ECO:0007669"/>
    <property type="project" value="UniProtKB-SubCell"/>
</dbReference>
<dbReference type="PATRIC" id="fig|766150.3.peg.4378"/>
<evidence type="ECO:0000313" key="7">
    <source>
        <dbReference type="Proteomes" id="UP000005407"/>
    </source>
</evidence>
<comment type="caution">
    <text evidence="6">The sequence shown here is derived from an EMBL/GenBank/DDBJ whole genome shotgun (WGS) entry which is preliminary data.</text>
</comment>
<gene>
    <name evidence="6" type="primary">lpfD1</name>
    <name evidence="6" type="ORF">SFK315_4546</name>
</gene>
<proteinExistence type="inferred from homology"/>
<accession>I6CAL3</accession>
<evidence type="ECO:0000256" key="2">
    <source>
        <dbReference type="ARBA" id="ARBA00006671"/>
    </source>
</evidence>
<dbReference type="Pfam" id="PF00419">
    <property type="entry name" value="Fimbrial"/>
    <property type="match status" value="1"/>
</dbReference>
<dbReference type="EMBL" id="AKMY01000072">
    <property type="protein sequence ID" value="EIQ16555.1"/>
    <property type="molecule type" value="Genomic_DNA"/>
</dbReference>
<name>I6CAL3_SHIFL</name>
<dbReference type="Proteomes" id="UP000005407">
    <property type="component" value="Unassembled WGS sequence"/>
</dbReference>
<evidence type="ECO:0000259" key="5">
    <source>
        <dbReference type="Pfam" id="PF00419"/>
    </source>
</evidence>
<dbReference type="SUPFAM" id="SSF49401">
    <property type="entry name" value="Bacterial adhesins"/>
    <property type="match status" value="1"/>
</dbReference>
<organism evidence="6 7">
    <name type="scientific">Shigella flexneri K-315</name>
    <dbReference type="NCBI Taxonomy" id="766150"/>
    <lineage>
        <taxon>Bacteria</taxon>
        <taxon>Pseudomonadati</taxon>
        <taxon>Pseudomonadota</taxon>
        <taxon>Gammaproteobacteria</taxon>
        <taxon>Enterobacterales</taxon>
        <taxon>Enterobacteriaceae</taxon>
        <taxon>Shigella</taxon>
    </lineage>
</organism>
<evidence type="ECO:0000256" key="4">
    <source>
        <dbReference type="ARBA" id="ARBA00023263"/>
    </source>
</evidence>
<protein>
    <submittedName>
        <fullName evidence="6">Putative minor fimbrial subunit</fullName>
    </submittedName>
</protein>